<dbReference type="Pfam" id="PF21057">
    <property type="entry name" value="Hikeshi-like_C"/>
    <property type="match status" value="1"/>
</dbReference>
<dbReference type="InterPro" id="IPR008493">
    <property type="entry name" value="Hikeshi-like_N"/>
</dbReference>
<dbReference type="InterPro" id="IPR031318">
    <property type="entry name" value="OPI10"/>
</dbReference>
<evidence type="ECO:0000256" key="1">
    <source>
        <dbReference type="ARBA" id="ARBA00006623"/>
    </source>
</evidence>
<name>A0A0M8ZZY8_9HYME</name>
<dbReference type="PANTHER" id="PTHR12925:SF0">
    <property type="entry name" value="PROTEIN HIKESHI"/>
    <property type="match status" value="1"/>
</dbReference>
<evidence type="ECO:0000259" key="2">
    <source>
        <dbReference type="Pfam" id="PF05603"/>
    </source>
</evidence>
<organism evidence="4 5">
    <name type="scientific">Melipona quadrifasciata</name>
    <dbReference type="NCBI Taxonomy" id="166423"/>
    <lineage>
        <taxon>Eukaryota</taxon>
        <taxon>Metazoa</taxon>
        <taxon>Ecdysozoa</taxon>
        <taxon>Arthropoda</taxon>
        <taxon>Hexapoda</taxon>
        <taxon>Insecta</taxon>
        <taxon>Pterygota</taxon>
        <taxon>Neoptera</taxon>
        <taxon>Endopterygota</taxon>
        <taxon>Hymenoptera</taxon>
        <taxon>Apocrita</taxon>
        <taxon>Aculeata</taxon>
        <taxon>Apoidea</taxon>
        <taxon>Anthophila</taxon>
        <taxon>Apidae</taxon>
        <taxon>Melipona</taxon>
    </lineage>
</organism>
<comment type="similarity">
    <text evidence="1">Belongs to the OPI10 family.</text>
</comment>
<dbReference type="GO" id="GO:0005829">
    <property type="term" value="C:cytosol"/>
    <property type="evidence" value="ECO:0007669"/>
    <property type="project" value="TreeGrafter"/>
</dbReference>
<dbReference type="PANTHER" id="PTHR12925">
    <property type="entry name" value="HIKESHI FAMILY MEMBER"/>
    <property type="match status" value="1"/>
</dbReference>
<feature type="domain" description="Hikeshi-like C-terminal" evidence="3">
    <location>
        <begin position="158"/>
        <end position="217"/>
    </location>
</feature>
<dbReference type="EMBL" id="KQ435784">
    <property type="protein sequence ID" value="KOX74550.1"/>
    <property type="molecule type" value="Genomic_DNA"/>
</dbReference>
<feature type="domain" description="Hikeshi-like N-terminal" evidence="2">
    <location>
        <begin position="32"/>
        <end position="152"/>
    </location>
</feature>
<evidence type="ECO:0000259" key="3">
    <source>
        <dbReference type="Pfam" id="PF21057"/>
    </source>
</evidence>
<keyword evidence="5" id="KW-1185">Reference proteome</keyword>
<evidence type="ECO:0000313" key="4">
    <source>
        <dbReference type="EMBL" id="KOX74550.1"/>
    </source>
</evidence>
<gene>
    <name evidence="4" type="ORF">WN51_00505</name>
</gene>
<reference evidence="4 5" key="1">
    <citation type="submission" date="2015-07" db="EMBL/GenBank/DDBJ databases">
        <title>The genome of Melipona quadrifasciata.</title>
        <authorList>
            <person name="Pan H."/>
            <person name="Kapheim K."/>
        </authorList>
    </citation>
    <scope>NUCLEOTIDE SEQUENCE [LARGE SCALE GENOMIC DNA]</scope>
    <source>
        <strain evidence="4">0111107301</strain>
        <tissue evidence="4">Whole body</tissue>
    </source>
</reference>
<dbReference type="STRING" id="166423.A0A0M8ZZY8"/>
<accession>A0A0M8ZZY8</accession>
<evidence type="ECO:0000313" key="5">
    <source>
        <dbReference type="Proteomes" id="UP000053105"/>
    </source>
</evidence>
<dbReference type="GO" id="GO:0006606">
    <property type="term" value="P:protein import into nucleus"/>
    <property type="evidence" value="ECO:0007669"/>
    <property type="project" value="TreeGrafter"/>
</dbReference>
<protein>
    <submittedName>
        <fullName evidence="4">Protein OPI10 like protein</fullName>
    </submittedName>
</protein>
<dbReference type="GO" id="GO:0005634">
    <property type="term" value="C:nucleus"/>
    <property type="evidence" value="ECO:0007669"/>
    <property type="project" value="TreeGrafter"/>
</dbReference>
<dbReference type="GO" id="GO:0030544">
    <property type="term" value="F:Hsp70 protein binding"/>
    <property type="evidence" value="ECO:0007669"/>
    <property type="project" value="TreeGrafter"/>
</dbReference>
<dbReference type="AlphaFoldDB" id="A0A0M8ZZY8"/>
<dbReference type="GO" id="GO:0061608">
    <property type="term" value="F:nuclear import signal receptor activity"/>
    <property type="evidence" value="ECO:0007669"/>
    <property type="project" value="TreeGrafter"/>
</dbReference>
<sequence>MPPSHFTSPHLTPLHFVINLPRASLHLIEHANVQTDFQQIGENQFLITVPDADNINHIVVFLTGTIPFPDGTGGAVYFSWPDPTAPPNWQFLGYISNAKPSAIFKISTLKKNHEFENSNLGIFGVGKISHVAQIGVSVEPIGAIEQQAATVTEATSNSFLEFVQKMLTSFLNYVSSFSVTQSQMTPNPTENFVPLSAIQGWYETFERRLQQNPNFWKA</sequence>
<dbReference type="Proteomes" id="UP000053105">
    <property type="component" value="Unassembled WGS sequence"/>
</dbReference>
<dbReference type="OrthoDB" id="10248398at2759"/>
<dbReference type="Pfam" id="PF05603">
    <property type="entry name" value="Hikeshi-like_N"/>
    <property type="match status" value="1"/>
</dbReference>
<proteinExistence type="inferred from homology"/>
<dbReference type="InterPro" id="IPR048364">
    <property type="entry name" value="Hikeshi-like_C"/>
</dbReference>